<evidence type="ECO:0000256" key="5">
    <source>
        <dbReference type="RuleBase" id="RU000660"/>
    </source>
</evidence>
<keyword evidence="2 5" id="KW-0689">Ribosomal protein</keyword>
<name>A0A0G1B3S6_9BACT</name>
<dbReference type="PANTHER" id="PTHR14413">
    <property type="entry name" value="RIBOSOMAL PROTEIN L17"/>
    <property type="match status" value="1"/>
</dbReference>
<evidence type="ECO:0000256" key="4">
    <source>
        <dbReference type="ARBA" id="ARBA00035494"/>
    </source>
</evidence>
<sequence>MAHNVFGIKLSREVGERQALLKGLAGALIRSEAIETTQSKAEAARDLIEKMITHARRASLSDIRRIESVLTDKDLVHKLVHVIAPRYANRPGGYLRLIKMGNRVGDNAPMVRMEFVESTAVVVTAKPKKAPKVTKSKAKK</sequence>
<dbReference type="STRING" id="1618356.UU93_C0009G0006"/>
<dbReference type="Pfam" id="PF01196">
    <property type="entry name" value="Ribosomal_L17"/>
    <property type="match status" value="1"/>
</dbReference>
<dbReference type="PATRIC" id="fig|1618356.3.peg.500"/>
<keyword evidence="3 5" id="KW-0687">Ribonucleoprotein</keyword>
<organism evidence="7 8">
    <name type="scientific">Candidatus Amesbacteria bacterium GW2011_GWA2_42_12</name>
    <dbReference type="NCBI Taxonomy" id="1618356"/>
    <lineage>
        <taxon>Bacteria</taxon>
        <taxon>Candidatus Amesiibacteriota</taxon>
    </lineage>
</organism>
<evidence type="ECO:0000256" key="3">
    <source>
        <dbReference type="ARBA" id="ARBA00023274"/>
    </source>
</evidence>
<dbReference type="NCBIfam" id="TIGR00059">
    <property type="entry name" value="L17"/>
    <property type="match status" value="1"/>
</dbReference>
<evidence type="ECO:0000256" key="6">
    <source>
        <dbReference type="RuleBase" id="RU000661"/>
    </source>
</evidence>
<dbReference type="Proteomes" id="UP000034160">
    <property type="component" value="Unassembled WGS sequence"/>
</dbReference>
<evidence type="ECO:0000256" key="2">
    <source>
        <dbReference type="ARBA" id="ARBA00022980"/>
    </source>
</evidence>
<dbReference type="AlphaFoldDB" id="A0A0G1B3S6"/>
<evidence type="ECO:0000256" key="1">
    <source>
        <dbReference type="ARBA" id="ARBA00008777"/>
    </source>
</evidence>
<comment type="similarity">
    <text evidence="1 5">Belongs to the bacterial ribosomal protein bL17 family.</text>
</comment>
<dbReference type="InterPro" id="IPR000456">
    <property type="entry name" value="Ribosomal_bL17"/>
</dbReference>
<dbReference type="InterPro" id="IPR036373">
    <property type="entry name" value="Ribosomal_bL17_sf"/>
</dbReference>
<reference evidence="7 8" key="1">
    <citation type="journal article" date="2015" name="Nature">
        <title>rRNA introns, odd ribosomes, and small enigmatic genomes across a large radiation of phyla.</title>
        <authorList>
            <person name="Brown C.T."/>
            <person name="Hug L.A."/>
            <person name="Thomas B.C."/>
            <person name="Sharon I."/>
            <person name="Castelle C.J."/>
            <person name="Singh A."/>
            <person name="Wilkins M.J."/>
            <person name="Williams K.H."/>
            <person name="Banfield J.F."/>
        </authorList>
    </citation>
    <scope>NUCLEOTIDE SEQUENCE [LARGE SCALE GENOMIC DNA]</scope>
</reference>
<evidence type="ECO:0000313" key="8">
    <source>
        <dbReference type="Proteomes" id="UP000034160"/>
    </source>
</evidence>
<dbReference type="GO" id="GO:0022625">
    <property type="term" value="C:cytosolic large ribosomal subunit"/>
    <property type="evidence" value="ECO:0007669"/>
    <property type="project" value="TreeGrafter"/>
</dbReference>
<protein>
    <recommendedName>
        <fullName evidence="4 6">50S ribosomal protein L17</fullName>
    </recommendedName>
</protein>
<comment type="caution">
    <text evidence="7">The sequence shown here is derived from an EMBL/GenBank/DDBJ whole genome shotgun (WGS) entry which is preliminary data.</text>
</comment>
<dbReference type="Gene3D" id="3.90.1030.10">
    <property type="entry name" value="Ribosomal protein L17"/>
    <property type="match status" value="1"/>
</dbReference>
<dbReference type="GO" id="GO:0006412">
    <property type="term" value="P:translation"/>
    <property type="evidence" value="ECO:0007669"/>
    <property type="project" value="InterPro"/>
</dbReference>
<accession>A0A0G1B3S6</accession>
<dbReference type="GO" id="GO:0003735">
    <property type="term" value="F:structural constituent of ribosome"/>
    <property type="evidence" value="ECO:0007669"/>
    <property type="project" value="InterPro"/>
</dbReference>
<evidence type="ECO:0000313" key="7">
    <source>
        <dbReference type="EMBL" id="KKS32168.1"/>
    </source>
</evidence>
<dbReference type="SUPFAM" id="SSF64263">
    <property type="entry name" value="Prokaryotic ribosomal protein L17"/>
    <property type="match status" value="1"/>
</dbReference>
<gene>
    <name evidence="7" type="ORF">UU93_C0009G0006</name>
</gene>
<dbReference type="PANTHER" id="PTHR14413:SF16">
    <property type="entry name" value="LARGE RIBOSOMAL SUBUNIT PROTEIN BL17M"/>
    <property type="match status" value="1"/>
</dbReference>
<dbReference type="EMBL" id="LCCN01000009">
    <property type="protein sequence ID" value="KKS32168.1"/>
    <property type="molecule type" value="Genomic_DNA"/>
</dbReference>
<proteinExistence type="inferred from homology"/>